<dbReference type="EMBL" id="JAECZO010000088">
    <property type="protein sequence ID" value="KAK7196883.1"/>
    <property type="molecule type" value="Genomic_DNA"/>
</dbReference>
<accession>A0AAW0ES66</accession>
<feature type="compositionally biased region" description="Polar residues" evidence="1">
    <location>
        <begin position="885"/>
        <end position="894"/>
    </location>
</feature>
<feature type="compositionally biased region" description="Basic and acidic residues" evidence="1">
    <location>
        <begin position="915"/>
        <end position="929"/>
    </location>
</feature>
<comment type="caution">
    <text evidence="3">The sequence shown here is derived from an EMBL/GenBank/DDBJ whole genome shotgun (WGS) entry which is preliminary data.</text>
</comment>
<dbReference type="Proteomes" id="UP001430356">
    <property type="component" value="Unassembled WGS sequence"/>
</dbReference>
<feature type="region of interest" description="Disordered" evidence="1">
    <location>
        <begin position="872"/>
        <end position="942"/>
    </location>
</feature>
<feature type="transmembrane region" description="Helical" evidence="2">
    <location>
        <begin position="628"/>
        <end position="649"/>
    </location>
</feature>
<keyword evidence="2" id="KW-1133">Transmembrane helix</keyword>
<name>A0AAW0ES66_9TRYP</name>
<evidence type="ECO:0000313" key="3">
    <source>
        <dbReference type="EMBL" id="KAK7196883.1"/>
    </source>
</evidence>
<proteinExistence type="predicted"/>
<feature type="transmembrane region" description="Helical" evidence="2">
    <location>
        <begin position="837"/>
        <end position="854"/>
    </location>
</feature>
<feature type="transmembrane region" description="Helical" evidence="2">
    <location>
        <begin position="724"/>
        <end position="744"/>
    </location>
</feature>
<protein>
    <submittedName>
        <fullName evidence="3">Uncharacterized protein</fullName>
    </submittedName>
</protein>
<evidence type="ECO:0000256" key="1">
    <source>
        <dbReference type="SAM" id="MobiDB-lite"/>
    </source>
</evidence>
<sequence length="942" mass="100162">MPRARLERVHCDEATVYAGIAAVCGVVSIFALTRGILYAFGRLLHRVTPASRAAALLERSTCVGVLIVAIALIGDASALLPWVALLAVATSGALCWSLTSCRWLGVGSFALYTMVVLHIVGPLLSEDVEGGRREWSALVQGQRVQLPPTSLTSMPRGDVYILSYFDKVRLEGGAATSPRRLSLRLPSWLAQRPWRADRGNVTTRRRTGRGSAVSETTSSHPTLHIIASGDDTRLSNYSHGGDDTAAPPPPSLPVVVGRDSVQLLGQRSAIWHSRLRCLIPDEDAAVAPSLAAVPCVRLHHSAILRDVVLLWATLPPPTTVAAAAAEEPRDDATPRSAPHEWKTLSIGADRGQTCADAQAELHRAVGAARSALLLECVDGIDVATLAPTFVGNAPLLVWLGWQFPGYAQRAQRLLLFVSSHVLAPALEAAVEALHSAGQQFAAWVSDMTPYARRAAGGVAIFAGGALCGPVATADGALPHSPAWHPGSALSSRCAAATRAYAAHPTFRAGAHARVSAVAVASAAADALDLVPGVWSVYAWAWTTEYHITLWIVATLRDVLYLVLCVAPQPILMVLLRVARVGAAGVPVAAVHLRSIWTCLSKLPLLSYAARLGAAVWRLECRVWAYECAALRAVAAVLAAQVLVVVRAAINGGAVACGGVASLLRRYSATSASMHVVVVFLQTALLLIAMRNELNEFISAERRRQSQLAPQQPRGSLARYMPLSLVAWLPLGSFAVRVNGFWMLVRAHHLACVHYLLVHAVAALVLVGLSVLPFTAKVHAVSLRFVFPWMSSQCFLAFFAHASSSARRTAVLFVGRALVATALQDTVGDLLYHVLKDLLMAAGLTGGLVLLLWAWPRRATLAKQVATAIADSLHSTPMPTPRRQQHPTAASSAITTPRPPRSAERRATAAGSDGDMEPHSGDDAAAERRGGSVAKQMDLSDAV</sequence>
<reference evidence="3 4" key="1">
    <citation type="journal article" date="2021" name="MBio">
        <title>A New Model Trypanosomatid, Novymonas esmeraldas: Genomic Perception of Its 'Candidatus Pandoraea novymonadis' Endosymbiont.</title>
        <authorList>
            <person name="Zakharova A."/>
            <person name="Saura A."/>
            <person name="Butenko A."/>
            <person name="Podesvova L."/>
            <person name="Warmusova S."/>
            <person name="Kostygov A.Y."/>
            <person name="Nenarokova A."/>
            <person name="Lukes J."/>
            <person name="Opperdoes F.R."/>
            <person name="Yurchenko V."/>
        </authorList>
    </citation>
    <scope>NUCLEOTIDE SEQUENCE [LARGE SCALE GENOMIC DNA]</scope>
    <source>
        <strain evidence="3 4">E262AT.01</strain>
    </source>
</reference>
<organism evidence="3 4">
    <name type="scientific">Novymonas esmeraldas</name>
    <dbReference type="NCBI Taxonomy" id="1808958"/>
    <lineage>
        <taxon>Eukaryota</taxon>
        <taxon>Discoba</taxon>
        <taxon>Euglenozoa</taxon>
        <taxon>Kinetoplastea</taxon>
        <taxon>Metakinetoplastina</taxon>
        <taxon>Trypanosomatida</taxon>
        <taxon>Trypanosomatidae</taxon>
        <taxon>Novymonas</taxon>
    </lineage>
</organism>
<feature type="transmembrane region" description="Helical" evidence="2">
    <location>
        <begin position="16"/>
        <end position="41"/>
    </location>
</feature>
<keyword evidence="2" id="KW-0812">Transmembrane</keyword>
<feature type="transmembrane region" description="Helical" evidence="2">
    <location>
        <begin position="670"/>
        <end position="689"/>
    </location>
</feature>
<feature type="transmembrane region" description="Helical" evidence="2">
    <location>
        <begin position="780"/>
        <end position="798"/>
    </location>
</feature>
<evidence type="ECO:0000313" key="4">
    <source>
        <dbReference type="Proteomes" id="UP001430356"/>
    </source>
</evidence>
<gene>
    <name evidence="3" type="ORF">NESM_000629500</name>
</gene>
<feature type="transmembrane region" description="Helical" evidence="2">
    <location>
        <begin position="103"/>
        <end position="124"/>
    </location>
</feature>
<feature type="region of interest" description="Disordered" evidence="1">
    <location>
        <begin position="199"/>
        <end position="225"/>
    </location>
</feature>
<dbReference type="AlphaFoldDB" id="A0AAW0ES66"/>
<keyword evidence="4" id="KW-1185">Reference proteome</keyword>
<feature type="transmembrane region" description="Helical" evidence="2">
    <location>
        <begin position="751"/>
        <end position="774"/>
    </location>
</feature>
<keyword evidence="2" id="KW-0472">Membrane</keyword>
<evidence type="ECO:0000256" key="2">
    <source>
        <dbReference type="SAM" id="Phobius"/>
    </source>
</evidence>